<evidence type="ECO:0000256" key="1">
    <source>
        <dbReference type="ARBA" id="ARBA00006845"/>
    </source>
</evidence>
<accession>A0A1I1SC21</accession>
<evidence type="ECO:0000259" key="2">
    <source>
        <dbReference type="Pfam" id="PF01337"/>
    </source>
</evidence>
<reference evidence="3 4" key="1">
    <citation type="submission" date="2016-10" db="EMBL/GenBank/DDBJ databases">
        <authorList>
            <person name="de Groot N.N."/>
        </authorList>
    </citation>
    <scope>NUCLEOTIDE SEQUENCE [LARGE SCALE GENOMIC DNA]</scope>
    <source>
        <strain evidence="3 4">DSM 26130</strain>
    </source>
</reference>
<protein>
    <submittedName>
        <fullName evidence="3">Barstar (Barnase inhibitor)</fullName>
    </submittedName>
</protein>
<name>A0A1I1SC21_9BACT</name>
<keyword evidence="4" id="KW-1185">Reference proteome</keyword>
<proteinExistence type="inferred from homology"/>
<comment type="similarity">
    <text evidence="1">Belongs to the barstar family.</text>
</comment>
<dbReference type="Gene3D" id="3.30.370.10">
    <property type="entry name" value="Barstar-like"/>
    <property type="match status" value="1"/>
</dbReference>
<dbReference type="InterPro" id="IPR000468">
    <property type="entry name" value="Barstar"/>
</dbReference>
<evidence type="ECO:0000313" key="4">
    <source>
        <dbReference type="Proteomes" id="UP000198598"/>
    </source>
</evidence>
<dbReference type="InterPro" id="IPR035905">
    <property type="entry name" value="Barstar-like_sf"/>
</dbReference>
<dbReference type="SUPFAM" id="SSF52038">
    <property type="entry name" value="Barstar-related"/>
    <property type="match status" value="1"/>
</dbReference>
<dbReference type="EMBL" id="FOLQ01000005">
    <property type="protein sequence ID" value="SFD44064.1"/>
    <property type="molecule type" value="Genomic_DNA"/>
</dbReference>
<gene>
    <name evidence="3" type="ORF">SAMN05216167_10551</name>
</gene>
<evidence type="ECO:0000313" key="3">
    <source>
        <dbReference type="EMBL" id="SFD44064.1"/>
    </source>
</evidence>
<dbReference type="Pfam" id="PF01337">
    <property type="entry name" value="Barstar"/>
    <property type="match status" value="1"/>
</dbReference>
<feature type="domain" description="Barstar (barnase inhibitor)" evidence="2">
    <location>
        <begin position="3"/>
        <end position="36"/>
    </location>
</feature>
<sequence length="36" mass="4333">MMILDLIGIISKTTLHYLFKTELHFPDWYSVSWDAF</sequence>
<dbReference type="OrthoDB" id="7575400at2"/>
<dbReference type="AlphaFoldDB" id="A0A1I1SC21"/>
<organism evidence="3 4">
    <name type="scientific">Spirosoma endophyticum</name>
    <dbReference type="NCBI Taxonomy" id="662367"/>
    <lineage>
        <taxon>Bacteria</taxon>
        <taxon>Pseudomonadati</taxon>
        <taxon>Bacteroidota</taxon>
        <taxon>Cytophagia</taxon>
        <taxon>Cytophagales</taxon>
        <taxon>Cytophagaceae</taxon>
        <taxon>Spirosoma</taxon>
    </lineage>
</organism>
<dbReference type="Proteomes" id="UP000198598">
    <property type="component" value="Unassembled WGS sequence"/>
</dbReference>